<proteinExistence type="predicted"/>
<reference evidence="6 7" key="1">
    <citation type="journal article" date="2004" name="Nat. Biotechnol.">
        <title>The genome sequence of the capnophilic rumen bacterium Mannheimia succiniciproducens.</title>
        <authorList>
            <person name="Hong S.H."/>
            <person name="Kim J.S."/>
            <person name="Lee S.Y."/>
            <person name="In Y.H."/>
            <person name="Choi S.S."/>
            <person name="Rih J.-K."/>
            <person name="Kim C.H."/>
            <person name="Jeong H."/>
            <person name="Hur C.G."/>
            <person name="Kim J.J."/>
        </authorList>
    </citation>
    <scope>NUCLEOTIDE SEQUENCE [LARGE SCALE GENOMIC DNA]</scope>
    <source>
        <strain evidence="7">KCTC 0769BP / MBEL55E</strain>
    </source>
</reference>
<evidence type="ECO:0000313" key="6">
    <source>
        <dbReference type="EMBL" id="AAU37770.1"/>
    </source>
</evidence>
<dbReference type="Proteomes" id="UP000000607">
    <property type="component" value="Chromosome"/>
</dbReference>
<comment type="subcellular location">
    <subcellularLocation>
        <location evidence="1">Target cell</location>
        <location evidence="1">Target cell cytoplasm</location>
    </subcellularLocation>
</comment>
<dbReference type="KEGG" id="msu:MS1163"/>
<sequence>MLSAQAKTFAPLGDVHVNNHTELTGGLVTSTDKAEVEGKNRFSTGTLNATDIQNQAETSGSAYKVSGSADINGGWTGDKKEALSAAIGYGEVDENQTATTKSGINTANIDIRDKQEQVAKTGQTAEDMLTQVKTEISTDMATQNSGVLENHFDKDTVQKELDYQVKVTSEFQEITLPEIDRQMANKAAEYREEEKIFRQAGNEQAANEMAANAEKWEMGGEYKQRVDAIANAVGLALGGVGVEGTLTGAASPYINEAIKAQLPEDKNRAANVIAHVIWGAVEAKLQGASATTGALSTAVGELSAPIVSEVLYGTSDPNLLTEEQKQFVSNLSRIAATATGAISSRAEGNRSVQVAKDAVTSGKVAENAVENNYLSQLSDNRRIWLREQLNRDDLSSVQREKYEQEFIQLEQDDHTSDILVAKAKYNPESMTQSDWELYQNYATRYYFESIRTEKPENVIADLDNILSNQYIKGYSYPYATAEKYRHELPSRWSLFGTNKSADEQFYTDIYSKYQNRKTYQESFDGRVAQSTAEALGYASTMMSAGTVASVVSKVGKFTSNGINKASSAIGAFAVKYPNISGAISDGMISSGVHVGYKLSTGQDVNEYEVLGAFAGGALTRNHTLGNQIRINIGVATVSSLSKDPSGNSLGKDYFGAIVAPIINKPFSTKDSTLGNIVGGSLGEYGGDLDNRVKDYKEVKKILSDGEYSK</sequence>
<dbReference type="EMBL" id="AE016827">
    <property type="protein sequence ID" value="AAU37770.1"/>
    <property type="molecule type" value="Genomic_DNA"/>
</dbReference>
<evidence type="ECO:0000256" key="4">
    <source>
        <dbReference type="ARBA" id="ARBA00023026"/>
    </source>
</evidence>
<keyword evidence="2" id="KW-0800">Toxin</keyword>
<dbReference type="RefSeq" id="WP_011200337.1">
    <property type="nucleotide sequence ID" value="NC_006300.1"/>
</dbReference>
<dbReference type="GO" id="GO:0090729">
    <property type="term" value="F:toxin activity"/>
    <property type="evidence" value="ECO:0007669"/>
    <property type="project" value="UniProtKB-KW"/>
</dbReference>
<accession>Q65TE0</accession>
<keyword evidence="3" id="KW-1266">Target cell cytoplasm</keyword>
<feature type="domain" description="VENN motif-containing" evidence="5">
    <location>
        <begin position="318"/>
        <end position="375"/>
    </location>
</feature>
<dbReference type="eggNOG" id="COG3210">
    <property type="taxonomic scope" value="Bacteria"/>
</dbReference>
<evidence type="ECO:0000256" key="3">
    <source>
        <dbReference type="ARBA" id="ARBA00022913"/>
    </source>
</evidence>
<keyword evidence="4" id="KW-0843">Virulence</keyword>
<evidence type="ECO:0000313" key="7">
    <source>
        <dbReference type="Proteomes" id="UP000000607"/>
    </source>
</evidence>
<dbReference type="HOGENOM" id="CLU_024051_0_0_6"/>
<dbReference type="InterPro" id="IPR006914">
    <property type="entry name" value="VENN_dom"/>
</dbReference>
<evidence type="ECO:0000256" key="1">
    <source>
        <dbReference type="ARBA" id="ARBA00004219"/>
    </source>
</evidence>
<protein>
    <submittedName>
        <fullName evidence="6">FhaB protein</fullName>
    </submittedName>
</protein>
<dbReference type="STRING" id="221988.MS1163"/>
<evidence type="ECO:0000256" key="2">
    <source>
        <dbReference type="ARBA" id="ARBA00022656"/>
    </source>
</evidence>
<organism evidence="6 7">
    <name type="scientific">Mannheimia succiniciproducens (strain KCTC 0769BP / MBEL55E)</name>
    <dbReference type="NCBI Taxonomy" id="221988"/>
    <lineage>
        <taxon>Bacteria</taxon>
        <taxon>Pseudomonadati</taxon>
        <taxon>Pseudomonadota</taxon>
        <taxon>Gammaproteobacteria</taxon>
        <taxon>Pasteurellales</taxon>
        <taxon>Pasteurellaceae</taxon>
        <taxon>Basfia</taxon>
    </lineage>
</organism>
<name>Q65TE0_MANSM</name>
<dbReference type="AlphaFoldDB" id="Q65TE0"/>
<keyword evidence="7" id="KW-1185">Reference proteome</keyword>
<dbReference type="Pfam" id="PF04829">
    <property type="entry name" value="PT-VENN"/>
    <property type="match status" value="1"/>
</dbReference>
<dbReference type="OrthoDB" id="5691069at2"/>
<evidence type="ECO:0000259" key="5">
    <source>
        <dbReference type="Pfam" id="PF04829"/>
    </source>
</evidence>
<gene>
    <name evidence="6" type="primary">fhaB</name>
    <name evidence="6" type="ordered locus">MS1163</name>
</gene>